<dbReference type="Proteomes" id="UP001266305">
    <property type="component" value="Unassembled WGS sequence"/>
</dbReference>
<gene>
    <name evidence="1" type="ORF">P7K49_031233</name>
</gene>
<dbReference type="EMBL" id="JASSZA010000016">
    <property type="protein sequence ID" value="KAK2091949.1"/>
    <property type="molecule type" value="Genomic_DNA"/>
</dbReference>
<sequence>QCQTAANGFVASLVSDFAATGFVPQLPTLQAVDLCKSDQAGPPCSWWGEGEKVFGPVATFLLVRRSGSLYRKYPGEGSSRFDRQVTDRKCYLPGKYSEQPPERIRQAVTCRTAKQTSLPAWENDGSLAAEDIEEGTEASVEFLELPSERTEVRNESYQKGEVLGKVLCCRKEPYFWSHFQFKHQTACGRASPVPGTQVTETVATFGELTGCGSKELCIWVVTQRGTDPT</sequence>
<evidence type="ECO:0000313" key="2">
    <source>
        <dbReference type="Proteomes" id="UP001266305"/>
    </source>
</evidence>
<organism evidence="1 2">
    <name type="scientific">Saguinus oedipus</name>
    <name type="common">Cotton-top tamarin</name>
    <name type="synonym">Oedipomidas oedipus</name>
    <dbReference type="NCBI Taxonomy" id="9490"/>
    <lineage>
        <taxon>Eukaryota</taxon>
        <taxon>Metazoa</taxon>
        <taxon>Chordata</taxon>
        <taxon>Craniata</taxon>
        <taxon>Vertebrata</taxon>
        <taxon>Euteleostomi</taxon>
        <taxon>Mammalia</taxon>
        <taxon>Eutheria</taxon>
        <taxon>Euarchontoglires</taxon>
        <taxon>Primates</taxon>
        <taxon>Haplorrhini</taxon>
        <taxon>Platyrrhini</taxon>
        <taxon>Cebidae</taxon>
        <taxon>Callitrichinae</taxon>
        <taxon>Saguinus</taxon>
    </lineage>
</organism>
<keyword evidence="2" id="KW-1185">Reference proteome</keyword>
<evidence type="ECO:0000313" key="1">
    <source>
        <dbReference type="EMBL" id="KAK2091949.1"/>
    </source>
</evidence>
<proteinExistence type="predicted"/>
<protein>
    <submittedName>
        <fullName evidence="1">Uncharacterized protein</fullName>
    </submittedName>
</protein>
<name>A0ABQ9U4G2_SAGOE</name>
<comment type="caution">
    <text evidence="1">The sequence shown here is derived from an EMBL/GenBank/DDBJ whole genome shotgun (WGS) entry which is preliminary data.</text>
</comment>
<feature type="non-terminal residue" evidence="1">
    <location>
        <position position="1"/>
    </location>
</feature>
<reference evidence="1 2" key="1">
    <citation type="submission" date="2023-05" db="EMBL/GenBank/DDBJ databases">
        <title>B98-5 Cell Line De Novo Hybrid Assembly: An Optical Mapping Approach.</title>
        <authorList>
            <person name="Kananen K."/>
            <person name="Auerbach J.A."/>
            <person name="Kautto E."/>
            <person name="Blachly J.S."/>
        </authorList>
    </citation>
    <scope>NUCLEOTIDE SEQUENCE [LARGE SCALE GENOMIC DNA]</scope>
    <source>
        <strain evidence="1">B95-8</strain>
        <tissue evidence="1">Cell line</tissue>
    </source>
</reference>
<accession>A0ABQ9U4G2</accession>